<evidence type="ECO:0000313" key="1">
    <source>
        <dbReference type="EMBL" id="TNV87119.1"/>
    </source>
</evidence>
<gene>
    <name evidence="1" type="ORF">FGO68_gene5563</name>
</gene>
<keyword evidence="2" id="KW-1185">Reference proteome</keyword>
<comment type="caution">
    <text evidence="1">The sequence shown here is derived from an EMBL/GenBank/DDBJ whole genome shotgun (WGS) entry which is preliminary data.</text>
</comment>
<dbReference type="Proteomes" id="UP000785679">
    <property type="component" value="Unassembled WGS sequence"/>
</dbReference>
<reference evidence="1" key="1">
    <citation type="submission" date="2019-06" db="EMBL/GenBank/DDBJ databases">
        <authorList>
            <person name="Zheng W."/>
        </authorList>
    </citation>
    <scope>NUCLEOTIDE SEQUENCE</scope>
    <source>
        <strain evidence="1">QDHG01</strain>
    </source>
</reference>
<sequence>MILKIASISSRILQSLLSSTRYRLNLLDNFSVCSFKSYTPNCLKDSSVIHTNSASSMIQSLTKSHAFIISPVLRSFLISKNTSFTFFQQSFASSLGVVSKLNLILSIVKASGYVGPLSTDSAFLFMLSKLESLFYADFSHCCCTFCSGSSSNSFQTYSISCSFSLYIFSAQIHLIKCQLTGTSQPEMIIVILLYSPLNTK</sequence>
<proteinExistence type="predicted"/>
<evidence type="ECO:0000313" key="2">
    <source>
        <dbReference type="Proteomes" id="UP000785679"/>
    </source>
</evidence>
<protein>
    <submittedName>
        <fullName evidence="1">Uncharacterized protein</fullName>
    </submittedName>
</protein>
<accession>A0A8J8P715</accession>
<dbReference type="EMBL" id="RRYP01000617">
    <property type="protein sequence ID" value="TNV87119.1"/>
    <property type="molecule type" value="Genomic_DNA"/>
</dbReference>
<name>A0A8J8P715_HALGN</name>
<organism evidence="1 2">
    <name type="scientific">Halteria grandinella</name>
    <dbReference type="NCBI Taxonomy" id="5974"/>
    <lineage>
        <taxon>Eukaryota</taxon>
        <taxon>Sar</taxon>
        <taxon>Alveolata</taxon>
        <taxon>Ciliophora</taxon>
        <taxon>Intramacronucleata</taxon>
        <taxon>Spirotrichea</taxon>
        <taxon>Stichotrichia</taxon>
        <taxon>Sporadotrichida</taxon>
        <taxon>Halteriidae</taxon>
        <taxon>Halteria</taxon>
    </lineage>
</organism>
<dbReference type="AlphaFoldDB" id="A0A8J8P715"/>